<dbReference type="Gene3D" id="3.40.395.10">
    <property type="entry name" value="Adenoviral Proteinase, Chain A"/>
    <property type="match status" value="1"/>
</dbReference>
<sequence length="799" mass="91782">MSDRRHRALNMVGYRVWMDRNNWMYETRRTNKRFVTGLQSFLKAAQDDRVKKVQWKFGVECRKKIPYNKLAKQVGSKPYNEIWEYAKQSWKIPNDHGKKVTLSKAKIIMKNFRCVLRDEYVKKNITPFKDFDYLDKKLWGSFVAYAKSEEFKEISKKATASAKKNVDHAHVGRCGFAGLESKVPERWNQLVLSYPHLALIEDDRSKLYTISRSVLNQVTNLYEIGPDKQSEGELKGTLKDLYTKEKEMKAYGSYFTKDVVTEVIGKGHQHGGRTRLFSDVIGPTKGLCMELKRRKKSEAIMTSVVASPRIDGLNCASSSSYNDVREIEFVQKCELLRPDGQGAPTVVAKGRVHPTPDRILHGRPMIDGFVKVQIDKVEEGCTMMSLLPESCISDEIEHLGDAKGSFVQWPMKSVKMLSTDSSAQRHSVSVPHYSSPQAVEPSHHSMSTHYTPQFEATSNYQQTMQDERHIYERYSYALQNDQGLNDLLADYPLSQSRNESVNACTSTEPIFENQPIKPVLAYKPAENVVDCQPTKPVAASKTSKDETKIAELLHKASLRPTCIYILAQQVALQTEDAYSMLFTSPTGMYEERLDETVEFEAVMTLCVNGLADVCILHWFTMYLYKAGRQAGLKNTAYFHPRYIENNLVSDDSEFVIDHMRSVISFHKDKQWFMAPHLLGKHWVLILLQHHPTYKTWKGHIFDSLKGIKDPSNYPITKSFEDAVNQKITWGMVDCRQQPKDWECGYCVMMAMYDFVIHNREHILLNKLTMVRQRQIDEFVERTLEVFISSFGANKGEEDG</sequence>
<dbReference type="InterPro" id="IPR058352">
    <property type="entry name" value="DUF8039"/>
</dbReference>
<gene>
    <name evidence="2" type="ORF">QVD17_10409</name>
</gene>
<proteinExistence type="predicted"/>
<feature type="domain" description="DUF8039" evidence="1">
    <location>
        <begin position="323"/>
        <end position="415"/>
    </location>
</feature>
<dbReference type="SUPFAM" id="SSF54001">
    <property type="entry name" value="Cysteine proteinases"/>
    <property type="match status" value="1"/>
</dbReference>
<evidence type="ECO:0000313" key="2">
    <source>
        <dbReference type="EMBL" id="KAK1433498.1"/>
    </source>
</evidence>
<dbReference type="PANTHER" id="PTHR33018:SF35">
    <property type="entry name" value="ULP1 PROTEASE FAMILY CATALYTIC DOMAIN, PAPAIN-LIKE CYSTEINE PEPTIDASE SUPERFAMILY"/>
    <property type="match status" value="1"/>
</dbReference>
<evidence type="ECO:0000259" key="1">
    <source>
        <dbReference type="Pfam" id="PF26133"/>
    </source>
</evidence>
<name>A0AAD8L2V3_TARER</name>
<dbReference type="EMBL" id="JAUHHV010000002">
    <property type="protein sequence ID" value="KAK1433498.1"/>
    <property type="molecule type" value="Genomic_DNA"/>
</dbReference>
<dbReference type="Pfam" id="PF26133">
    <property type="entry name" value="DUF8039"/>
    <property type="match status" value="1"/>
</dbReference>
<protein>
    <recommendedName>
        <fullName evidence="1">DUF8039 domain-containing protein</fullName>
    </recommendedName>
</protein>
<keyword evidence="3" id="KW-1185">Reference proteome</keyword>
<dbReference type="InterPro" id="IPR038765">
    <property type="entry name" value="Papain-like_cys_pep_sf"/>
</dbReference>
<reference evidence="2" key="1">
    <citation type="journal article" date="2023" name="bioRxiv">
        <title>Improved chromosome-level genome assembly for marigold (Tagetes erecta).</title>
        <authorList>
            <person name="Jiang F."/>
            <person name="Yuan L."/>
            <person name="Wang S."/>
            <person name="Wang H."/>
            <person name="Xu D."/>
            <person name="Wang A."/>
            <person name="Fan W."/>
        </authorList>
    </citation>
    <scope>NUCLEOTIDE SEQUENCE</scope>
    <source>
        <strain evidence="2">WSJ</strain>
        <tissue evidence="2">Leaf</tissue>
    </source>
</reference>
<organism evidence="2 3">
    <name type="scientific">Tagetes erecta</name>
    <name type="common">African marigold</name>
    <dbReference type="NCBI Taxonomy" id="13708"/>
    <lineage>
        <taxon>Eukaryota</taxon>
        <taxon>Viridiplantae</taxon>
        <taxon>Streptophyta</taxon>
        <taxon>Embryophyta</taxon>
        <taxon>Tracheophyta</taxon>
        <taxon>Spermatophyta</taxon>
        <taxon>Magnoliopsida</taxon>
        <taxon>eudicotyledons</taxon>
        <taxon>Gunneridae</taxon>
        <taxon>Pentapetalae</taxon>
        <taxon>asterids</taxon>
        <taxon>campanulids</taxon>
        <taxon>Asterales</taxon>
        <taxon>Asteraceae</taxon>
        <taxon>Asteroideae</taxon>
        <taxon>Heliantheae alliance</taxon>
        <taxon>Tageteae</taxon>
        <taxon>Tagetes</taxon>
    </lineage>
</organism>
<comment type="caution">
    <text evidence="2">The sequence shown here is derived from an EMBL/GenBank/DDBJ whole genome shotgun (WGS) entry which is preliminary data.</text>
</comment>
<accession>A0AAD8L2V3</accession>
<dbReference type="Proteomes" id="UP001229421">
    <property type="component" value="Unassembled WGS sequence"/>
</dbReference>
<dbReference type="PANTHER" id="PTHR33018">
    <property type="entry name" value="OS10G0338966 PROTEIN-RELATED"/>
    <property type="match status" value="1"/>
</dbReference>
<evidence type="ECO:0000313" key="3">
    <source>
        <dbReference type="Proteomes" id="UP001229421"/>
    </source>
</evidence>
<dbReference type="AlphaFoldDB" id="A0AAD8L2V3"/>